<dbReference type="Proteomes" id="UP000250266">
    <property type="component" value="Unassembled WGS sequence"/>
</dbReference>
<feature type="region of interest" description="Disordered" evidence="1">
    <location>
        <begin position="17"/>
        <end position="40"/>
    </location>
</feature>
<reference evidence="2 3" key="1">
    <citation type="journal article" date="2016" name="Nat. Commun.">
        <title>Ectomycorrhizal ecology is imprinted in the genome of the dominant symbiotic fungus Cenococcum geophilum.</title>
        <authorList>
            <consortium name="DOE Joint Genome Institute"/>
            <person name="Peter M."/>
            <person name="Kohler A."/>
            <person name="Ohm R.A."/>
            <person name="Kuo A."/>
            <person name="Krutzmann J."/>
            <person name="Morin E."/>
            <person name="Arend M."/>
            <person name="Barry K.W."/>
            <person name="Binder M."/>
            <person name="Choi C."/>
            <person name="Clum A."/>
            <person name="Copeland A."/>
            <person name="Grisel N."/>
            <person name="Haridas S."/>
            <person name="Kipfer T."/>
            <person name="LaButti K."/>
            <person name="Lindquist E."/>
            <person name="Lipzen A."/>
            <person name="Maire R."/>
            <person name="Meier B."/>
            <person name="Mihaltcheva S."/>
            <person name="Molinier V."/>
            <person name="Murat C."/>
            <person name="Poggeler S."/>
            <person name="Quandt C.A."/>
            <person name="Sperisen C."/>
            <person name="Tritt A."/>
            <person name="Tisserant E."/>
            <person name="Crous P.W."/>
            <person name="Henrissat B."/>
            <person name="Nehls U."/>
            <person name="Egli S."/>
            <person name="Spatafora J.W."/>
            <person name="Grigoriev I.V."/>
            <person name="Martin F.M."/>
        </authorList>
    </citation>
    <scope>NUCLEOTIDE SEQUENCE [LARGE SCALE GENOMIC DNA]</scope>
    <source>
        <strain evidence="2 3">CBS 459.81</strain>
    </source>
</reference>
<organism evidence="2 3">
    <name type="scientific">Lepidopterella palustris CBS 459.81</name>
    <dbReference type="NCBI Taxonomy" id="1314670"/>
    <lineage>
        <taxon>Eukaryota</taxon>
        <taxon>Fungi</taxon>
        <taxon>Dikarya</taxon>
        <taxon>Ascomycota</taxon>
        <taxon>Pezizomycotina</taxon>
        <taxon>Dothideomycetes</taxon>
        <taxon>Pleosporomycetidae</taxon>
        <taxon>Mytilinidiales</taxon>
        <taxon>Argynnaceae</taxon>
        <taxon>Lepidopterella</taxon>
    </lineage>
</organism>
<feature type="compositionally biased region" description="Polar residues" evidence="1">
    <location>
        <begin position="17"/>
        <end position="36"/>
    </location>
</feature>
<dbReference type="AlphaFoldDB" id="A0A8E2DX54"/>
<evidence type="ECO:0000256" key="1">
    <source>
        <dbReference type="SAM" id="MobiDB-lite"/>
    </source>
</evidence>
<gene>
    <name evidence="2" type="ORF">K432DRAFT_11963</name>
</gene>
<sequence>MANRARCGNTALRTEVAHNSSALTETVQGTTDTNESGVGEKAANMNEDDVGEESIEPELAPPITHEWAIRELSIHLLKAPNTDPESLEAYYKKLRALRGLVEELAPRRPNSAETQATRAQTAAIDNLVKREPPIIGGSNQQSFDCWVLAVQNQFKVANAHLDCERRTRWAVNGLRKEKNIEAEVHRRFEAADGLEMLWEDLKRLVQDHIQDPVVRRFETAIRFYTSTIKDK</sequence>
<dbReference type="EMBL" id="KV745900">
    <property type="protein sequence ID" value="OCK73200.1"/>
    <property type="molecule type" value="Genomic_DNA"/>
</dbReference>
<name>A0A8E2DX54_9PEZI</name>
<evidence type="ECO:0000313" key="2">
    <source>
        <dbReference type="EMBL" id="OCK73200.1"/>
    </source>
</evidence>
<accession>A0A8E2DX54</accession>
<keyword evidence="3" id="KW-1185">Reference proteome</keyword>
<evidence type="ECO:0000313" key="3">
    <source>
        <dbReference type="Proteomes" id="UP000250266"/>
    </source>
</evidence>
<protein>
    <submittedName>
        <fullName evidence="2">Uncharacterized protein</fullName>
    </submittedName>
</protein>
<proteinExistence type="predicted"/>